<dbReference type="GO" id="GO:0005739">
    <property type="term" value="C:mitochondrion"/>
    <property type="evidence" value="ECO:0007669"/>
    <property type="project" value="TreeGrafter"/>
</dbReference>
<dbReference type="PANTHER" id="PTHR42961">
    <property type="entry name" value="IRON-SULFUR PROTEIN NUBPL"/>
    <property type="match status" value="1"/>
</dbReference>
<dbReference type="Proteomes" id="UP000708208">
    <property type="component" value="Unassembled WGS sequence"/>
</dbReference>
<dbReference type="Pfam" id="PF10609">
    <property type="entry name" value="ParA"/>
    <property type="match status" value="1"/>
</dbReference>
<keyword evidence="2" id="KW-0067">ATP-binding</keyword>
<evidence type="ECO:0000256" key="1">
    <source>
        <dbReference type="ARBA" id="ARBA00022741"/>
    </source>
</evidence>
<gene>
    <name evidence="3" type="ORF">AFUS01_LOCUS44669</name>
</gene>
<dbReference type="PANTHER" id="PTHR42961:SF2">
    <property type="entry name" value="IRON-SULFUR PROTEIN NUBPL"/>
    <property type="match status" value="1"/>
</dbReference>
<dbReference type="EMBL" id="CAJVCH010570574">
    <property type="protein sequence ID" value="CAG7835274.1"/>
    <property type="molecule type" value="Genomic_DNA"/>
</dbReference>
<sequence>MFRDSTMLLQLLGQVFRGHGARELSTSSSLLLKNSAGFNSKLSPEELEKRRKEMMAKNLPKRKPIEGVKNVVLVSSAKGGVGKSTIAANLAVGMKIVDPKKDIGLLDADVFGPSLPIMMNLNGEPELDSKNLMIPLQNHGIKCMSMGFLVKESSPIVWRGLMVMSAIEKLVRGVRWAPLDVLVVDMPPGTGDTQLSFAQSEH</sequence>
<dbReference type="InterPro" id="IPR033756">
    <property type="entry name" value="YlxH/NBP35"/>
</dbReference>
<protein>
    <submittedName>
        <fullName evidence="3">Uncharacterized protein</fullName>
    </submittedName>
</protein>
<keyword evidence="1" id="KW-0547">Nucleotide-binding</keyword>
<dbReference type="AlphaFoldDB" id="A0A8J2PW29"/>
<reference evidence="3" key="1">
    <citation type="submission" date="2021-06" db="EMBL/GenBank/DDBJ databases">
        <authorList>
            <person name="Hodson N. C."/>
            <person name="Mongue J. A."/>
            <person name="Jaron S. K."/>
        </authorList>
    </citation>
    <scope>NUCLEOTIDE SEQUENCE</scope>
</reference>
<organism evidence="3 4">
    <name type="scientific">Allacma fusca</name>
    <dbReference type="NCBI Taxonomy" id="39272"/>
    <lineage>
        <taxon>Eukaryota</taxon>
        <taxon>Metazoa</taxon>
        <taxon>Ecdysozoa</taxon>
        <taxon>Arthropoda</taxon>
        <taxon>Hexapoda</taxon>
        <taxon>Collembola</taxon>
        <taxon>Symphypleona</taxon>
        <taxon>Sminthuridae</taxon>
        <taxon>Allacma</taxon>
    </lineage>
</organism>
<dbReference type="GO" id="GO:0005524">
    <property type="term" value="F:ATP binding"/>
    <property type="evidence" value="ECO:0007669"/>
    <property type="project" value="UniProtKB-KW"/>
</dbReference>
<dbReference type="GO" id="GO:0051539">
    <property type="term" value="F:4 iron, 4 sulfur cluster binding"/>
    <property type="evidence" value="ECO:0007669"/>
    <property type="project" value="TreeGrafter"/>
</dbReference>
<dbReference type="InterPro" id="IPR000808">
    <property type="entry name" value="Mrp-like_CS"/>
</dbReference>
<dbReference type="OrthoDB" id="1741334at2759"/>
<dbReference type="PROSITE" id="PS01215">
    <property type="entry name" value="MRP"/>
    <property type="match status" value="1"/>
</dbReference>
<comment type="caution">
    <text evidence="3">The sequence shown here is derived from an EMBL/GenBank/DDBJ whole genome shotgun (WGS) entry which is preliminary data.</text>
</comment>
<evidence type="ECO:0000313" key="4">
    <source>
        <dbReference type="Proteomes" id="UP000708208"/>
    </source>
</evidence>
<dbReference type="GO" id="GO:0016226">
    <property type="term" value="P:iron-sulfur cluster assembly"/>
    <property type="evidence" value="ECO:0007669"/>
    <property type="project" value="InterPro"/>
</dbReference>
<accession>A0A8J2PW29</accession>
<evidence type="ECO:0000256" key="2">
    <source>
        <dbReference type="ARBA" id="ARBA00022840"/>
    </source>
</evidence>
<proteinExistence type="predicted"/>
<name>A0A8J2PW29_9HEXA</name>
<dbReference type="InterPro" id="IPR044304">
    <property type="entry name" value="NUBPL-like"/>
</dbReference>
<keyword evidence="4" id="KW-1185">Reference proteome</keyword>
<dbReference type="GO" id="GO:0032981">
    <property type="term" value="P:mitochondrial respiratory chain complex I assembly"/>
    <property type="evidence" value="ECO:0007669"/>
    <property type="project" value="TreeGrafter"/>
</dbReference>
<evidence type="ECO:0000313" key="3">
    <source>
        <dbReference type="EMBL" id="CAG7835274.1"/>
    </source>
</evidence>